<dbReference type="SUPFAM" id="SSF55455">
    <property type="entry name" value="SRF-like"/>
    <property type="match status" value="1"/>
</dbReference>
<keyword evidence="4" id="KW-0804">Transcription</keyword>
<feature type="domain" description="MADS-box" evidence="8">
    <location>
        <begin position="19"/>
        <end position="79"/>
    </location>
</feature>
<dbReference type="Gene3D" id="3.40.1810.10">
    <property type="entry name" value="Transcription factor, MADS-box"/>
    <property type="match status" value="1"/>
</dbReference>
<keyword evidence="6" id="KW-0175">Coiled coil</keyword>
<dbReference type="InterPro" id="IPR033896">
    <property type="entry name" value="MEF2-like_N"/>
</dbReference>
<proteinExistence type="predicted"/>
<sequence>MGKNNGSNNGGGCNPKSRMGRQKIEIKKITNEEARQVCFSKRRNGLMKKAGELCILCGVEIAIIVFSPAGKAFSFGDPSVDAIINRFLDPSSHVPAPSDAHRASTIEELNRQNDELIQQIEAEKKHHVLLQKLHRSEGSSRMGSHFWDADVENSSLDQLEELKAALEEMRSALAKRANELTTGMPVMHLPATTGHHHQFPPTSLPPPPYSSASSSAAPLPSSTFLVGHNNNSMTIPFTDNSNSFMVSSSNSHNVENLSLEQFEEFMNSLKEMRSAFAKRTNELRTGMAVMHPPNTAGHHHHQFTSLLLPPPPYVSAAAPLPSSSFLGGYTSNSMSKPFTNNNNSFMACTSNSHGTTANSGDYFPGNQTAGRPVYQL</sequence>
<dbReference type="GO" id="GO:0000981">
    <property type="term" value="F:DNA-binding transcription factor activity, RNA polymerase II-specific"/>
    <property type="evidence" value="ECO:0007669"/>
    <property type="project" value="TreeGrafter"/>
</dbReference>
<evidence type="ECO:0000256" key="3">
    <source>
        <dbReference type="ARBA" id="ARBA00023125"/>
    </source>
</evidence>
<dbReference type="InterPro" id="IPR036879">
    <property type="entry name" value="TF_MADSbox_sf"/>
</dbReference>
<dbReference type="EMBL" id="LR721775">
    <property type="protein sequence ID" value="VVV59491.1"/>
    <property type="molecule type" value="Genomic_DNA"/>
</dbReference>
<organism evidence="9">
    <name type="scientific">Nymphaea colorata</name>
    <name type="common">pocket water lily</name>
    <dbReference type="NCBI Taxonomy" id="210225"/>
    <lineage>
        <taxon>Eukaryota</taxon>
        <taxon>Viridiplantae</taxon>
        <taxon>Streptophyta</taxon>
        <taxon>Embryophyta</taxon>
        <taxon>Tracheophyta</taxon>
        <taxon>Spermatophyta</taxon>
        <taxon>Magnoliopsida</taxon>
        <taxon>Nymphaeales</taxon>
        <taxon>Nymphaeaceae</taxon>
        <taxon>Nymphaea</taxon>
    </lineage>
</organism>
<dbReference type="InterPro" id="IPR002100">
    <property type="entry name" value="TF_MADSbox"/>
</dbReference>
<feature type="region of interest" description="Disordered" evidence="7">
    <location>
        <begin position="356"/>
        <end position="376"/>
    </location>
</feature>
<evidence type="ECO:0000313" key="9">
    <source>
        <dbReference type="EMBL" id="VVV59491.1"/>
    </source>
</evidence>
<evidence type="ECO:0000256" key="1">
    <source>
        <dbReference type="ARBA" id="ARBA00004123"/>
    </source>
</evidence>
<dbReference type="OrthoDB" id="1896642at2759"/>
<dbReference type="Gramene" id="NC10G0165760.1">
    <property type="protein sequence ID" value="NC10G0165760.1:cds"/>
    <property type="gene ID" value="NC10G0165760"/>
</dbReference>
<dbReference type="Pfam" id="PF00319">
    <property type="entry name" value="SRF-TF"/>
    <property type="match status" value="1"/>
</dbReference>
<feature type="compositionally biased region" description="Polar residues" evidence="7">
    <location>
        <begin position="356"/>
        <end position="369"/>
    </location>
</feature>
<dbReference type="GO" id="GO:0000978">
    <property type="term" value="F:RNA polymerase II cis-regulatory region sequence-specific DNA binding"/>
    <property type="evidence" value="ECO:0007669"/>
    <property type="project" value="TreeGrafter"/>
</dbReference>
<gene>
    <name evidence="9" type="ORF">NYM_LOCUS5030</name>
</gene>
<dbReference type="GO" id="GO:0046983">
    <property type="term" value="F:protein dimerization activity"/>
    <property type="evidence" value="ECO:0007669"/>
    <property type="project" value="InterPro"/>
</dbReference>
<evidence type="ECO:0000256" key="4">
    <source>
        <dbReference type="ARBA" id="ARBA00023163"/>
    </source>
</evidence>
<reference evidence="9" key="1">
    <citation type="submission" date="2019-09" db="EMBL/GenBank/DDBJ databases">
        <authorList>
            <person name="Zhang L."/>
        </authorList>
    </citation>
    <scope>NUCLEOTIDE SEQUENCE</scope>
</reference>
<dbReference type="PANTHER" id="PTHR11945">
    <property type="entry name" value="MADS BOX PROTEIN"/>
    <property type="match status" value="1"/>
</dbReference>
<dbReference type="PRINTS" id="PR00404">
    <property type="entry name" value="MADSDOMAIN"/>
</dbReference>
<comment type="subcellular location">
    <subcellularLocation>
        <location evidence="1">Nucleus</location>
    </subcellularLocation>
</comment>
<dbReference type="PROSITE" id="PS50066">
    <property type="entry name" value="MADS_BOX_2"/>
    <property type="match status" value="1"/>
</dbReference>
<evidence type="ECO:0000256" key="7">
    <source>
        <dbReference type="SAM" id="MobiDB-lite"/>
    </source>
</evidence>
<keyword evidence="3" id="KW-0238">DNA-binding</keyword>
<dbReference type="AlphaFoldDB" id="A0A5K0X431"/>
<keyword evidence="5" id="KW-0539">Nucleus</keyword>
<evidence type="ECO:0000256" key="6">
    <source>
        <dbReference type="SAM" id="Coils"/>
    </source>
</evidence>
<keyword evidence="2" id="KW-0805">Transcription regulation</keyword>
<evidence type="ECO:0000259" key="8">
    <source>
        <dbReference type="PROSITE" id="PS50066"/>
    </source>
</evidence>
<evidence type="ECO:0000256" key="5">
    <source>
        <dbReference type="ARBA" id="ARBA00023242"/>
    </source>
</evidence>
<dbReference type="FunFam" id="3.40.1810.10:FF:000006">
    <property type="entry name" value="Agamous-like MADS-box protein AGL62"/>
    <property type="match status" value="1"/>
</dbReference>
<name>A0A5K0X431_9MAGN</name>
<dbReference type="PANTHER" id="PTHR11945:SF629">
    <property type="entry name" value="OS02G0164450 PROTEIN"/>
    <property type="match status" value="1"/>
</dbReference>
<accession>A0A5K0X431</accession>
<dbReference type="SMART" id="SM00432">
    <property type="entry name" value="MADS"/>
    <property type="match status" value="1"/>
</dbReference>
<dbReference type="CDD" id="cd00265">
    <property type="entry name" value="MADS_MEF2_like"/>
    <property type="match status" value="1"/>
</dbReference>
<evidence type="ECO:0000256" key="2">
    <source>
        <dbReference type="ARBA" id="ARBA00023015"/>
    </source>
</evidence>
<dbReference type="GO" id="GO:0045944">
    <property type="term" value="P:positive regulation of transcription by RNA polymerase II"/>
    <property type="evidence" value="ECO:0007669"/>
    <property type="project" value="InterPro"/>
</dbReference>
<feature type="region of interest" description="Disordered" evidence="7">
    <location>
        <begin position="192"/>
        <end position="216"/>
    </location>
</feature>
<feature type="coiled-coil region" evidence="6">
    <location>
        <begin position="106"/>
        <end position="179"/>
    </location>
</feature>
<dbReference type="GO" id="GO:0005634">
    <property type="term" value="C:nucleus"/>
    <property type="evidence" value="ECO:0007669"/>
    <property type="project" value="UniProtKB-SubCell"/>
</dbReference>
<protein>
    <recommendedName>
        <fullName evidence="8">MADS-box domain-containing protein</fullName>
    </recommendedName>
</protein>
<feature type="region of interest" description="Disordered" evidence="7">
    <location>
        <begin position="1"/>
        <end position="20"/>
    </location>
</feature>